<dbReference type="InterPro" id="IPR029060">
    <property type="entry name" value="PIN-like_dom_sf"/>
</dbReference>
<dbReference type="KEGG" id="dmm:dnm_090850"/>
<reference evidence="1" key="1">
    <citation type="journal article" date="2021" name="Microb. Physiol.">
        <title>Proteogenomic Insights into the Physiology of Marine, Sulfate-Reducing, Filamentous Desulfonema limicola and Desulfonema magnum.</title>
        <authorList>
            <person name="Schnaars V."/>
            <person name="Wohlbrand L."/>
            <person name="Scheve S."/>
            <person name="Hinrichs C."/>
            <person name="Reinhardt R."/>
            <person name="Rabus R."/>
        </authorList>
    </citation>
    <scope>NUCLEOTIDE SEQUENCE</scope>
    <source>
        <strain evidence="1">4be13</strain>
    </source>
</reference>
<evidence type="ECO:0000313" key="2">
    <source>
        <dbReference type="Proteomes" id="UP000663722"/>
    </source>
</evidence>
<dbReference type="RefSeq" id="WP_207680131.1">
    <property type="nucleotide sequence ID" value="NZ_CP061800.1"/>
</dbReference>
<dbReference type="Proteomes" id="UP000663722">
    <property type="component" value="Chromosome"/>
</dbReference>
<dbReference type="Gene3D" id="3.40.50.1010">
    <property type="entry name" value="5'-nuclease"/>
    <property type="match status" value="1"/>
</dbReference>
<gene>
    <name evidence="1" type="ORF">dnm_090850</name>
</gene>
<dbReference type="SUPFAM" id="SSF88723">
    <property type="entry name" value="PIN domain-like"/>
    <property type="match status" value="1"/>
</dbReference>
<protein>
    <submittedName>
        <fullName evidence="1">PIN domain-containing protein</fullName>
    </submittedName>
</protein>
<accession>A0A975BX62</accession>
<evidence type="ECO:0000313" key="1">
    <source>
        <dbReference type="EMBL" id="QTA92992.1"/>
    </source>
</evidence>
<organism evidence="1 2">
    <name type="scientific">Desulfonema magnum</name>
    <dbReference type="NCBI Taxonomy" id="45655"/>
    <lineage>
        <taxon>Bacteria</taxon>
        <taxon>Pseudomonadati</taxon>
        <taxon>Thermodesulfobacteriota</taxon>
        <taxon>Desulfobacteria</taxon>
        <taxon>Desulfobacterales</taxon>
        <taxon>Desulfococcaceae</taxon>
        <taxon>Desulfonema</taxon>
    </lineage>
</organism>
<proteinExistence type="predicted"/>
<name>A0A975BX62_9BACT</name>
<dbReference type="AlphaFoldDB" id="A0A975BX62"/>
<dbReference type="CDD" id="cd09881">
    <property type="entry name" value="PIN_VapC4-5_FitB-like"/>
    <property type="match status" value="1"/>
</dbReference>
<sequence length="151" mass="17368">MKYLLDSDAVNVLYDDGRKKHHKAIHRKISLLRDEDMLQISVLVLYELEYSFFNAPADKKICIRNTIDSLLRDFDAVLPVEQVAAPVFGELKALLRKKKNLSRKEMRKHNIDIMLASTAIINSSVLVGADSIYGDIENLNPMFRSEDWFDV</sequence>
<keyword evidence="2" id="KW-1185">Reference proteome</keyword>
<dbReference type="EMBL" id="CP061800">
    <property type="protein sequence ID" value="QTA92992.1"/>
    <property type="molecule type" value="Genomic_DNA"/>
</dbReference>